<comment type="caution">
    <text evidence="1">The sequence shown here is derived from an EMBL/GenBank/DDBJ whole genome shotgun (WGS) entry which is preliminary data.</text>
</comment>
<dbReference type="EMBL" id="VITN01000009">
    <property type="protein sequence ID" value="TWB18839.1"/>
    <property type="molecule type" value="Genomic_DNA"/>
</dbReference>
<protein>
    <submittedName>
        <fullName evidence="1">Uncharacterized protein</fullName>
    </submittedName>
</protein>
<proteinExistence type="predicted"/>
<dbReference type="Proteomes" id="UP000319859">
    <property type="component" value="Unassembled WGS sequence"/>
</dbReference>
<evidence type="ECO:0000313" key="2">
    <source>
        <dbReference type="Proteomes" id="UP000319859"/>
    </source>
</evidence>
<gene>
    <name evidence="1" type="ORF">FBZ89_109226</name>
</gene>
<organism evidence="1 2">
    <name type="scientific">Nitrospirillum amazonense</name>
    <dbReference type="NCBI Taxonomy" id="28077"/>
    <lineage>
        <taxon>Bacteria</taxon>
        <taxon>Pseudomonadati</taxon>
        <taxon>Pseudomonadota</taxon>
        <taxon>Alphaproteobacteria</taxon>
        <taxon>Rhodospirillales</taxon>
        <taxon>Azospirillaceae</taxon>
        <taxon>Nitrospirillum</taxon>
    </lineage>
</organism>
<sequence>MSLEHGVFPRACVLGKGVFASIFFKRINSMEYHEAQIASADEMAMIENVMQRHLANHKAMQEELANIRLFHMSPQNAWSVFWDEHWITRVIEDRRLGEGHPVSYVVSIEEINFPPRDEMVIQQFSVETHGEDFLVREIIRPVITLEDIADPLRLRPDIKISDTTDLFIKSMKEYARTELNDEDNLPDPNVKWRHYFYPDARTKISLSDVTTASETRVGHRSYLLMAGPVRAESTKDMTLMAMHRELFCGIGSLSVTD</sequence>
<dbReference type="RefSeq" id="WP_145750999.1">
    <property type="nucleotide sequence ID" value="NZ_VITN01000009.1"/>
</dbReference>
<evidence type="ECO:0000313" key="1">
    <source>
        <dbReference type="EMBL" id="TWB18839.1"/>
    </source>
</evidence>
<name>A0A560FB42_9PROT</name>
<reference evidence="1 2" key="1">
    <citation type="submission" date="2019-06" db="EMBL/GenBank/DDBJ databases">
        <title>Genomic Encyclopedia of Type Strains, Phase IV (KMG-V): Genome sequencing to study the core and pangenomes of soil and plant-associated prokaryotes.</title>
        <authorList>
            <person name="Whitman W."/>
        </authorList>
    </citation>
    <scope>NUCLEOTIDE SEQUENCE [LARGE SCALE GENOMIC DNA]</scope>
    <source>
        <strain evidence="1 2">BR 11880</strain>
    </source>
</reference>
<accession>A0A560FB42</accession>
<dbReference type="AlphaFoldDB" id="A0A560FB42"/>